<dbReference type="GO" id="GO:0005829">
    <property type="term" value="C:cytosol"/>
    <property type="evidence" value="ECO:0007669"/>
    <property type="project" value="TreeGrafter"/>
</dbReference>
<dbReference type="Pfam" id="PF00817">
    <property type="entry name" value="IMS"/>
    <property type="match status" value="1"/>
</dbReference>
<evidence type="ECO:0000256" key="1">
    <source>
        <dbReference type="ARBA" id="ARBA00010945"/>
    </source>
</evidence>
<dbReference type="GO" id="GO:0003887">
    <property type="term" value="F:DNA-directed DNA polymerase activity"/>
    <property type="evidence" value="ECO:0007669"/>
    <property type="project" value="TreeGrafter"/>
</dbReference>
<dbReference type="RefSeq" id="WP_117330916.1">
    <property type="nucleotide sequence ID" value="NZ_QUWK01000010.1"/>
</dbReference>
<dbReference type="InterPro" id="IPR001126">
    <property type="entry name" value="UmuC"/>
</dbReference>
<dbReference type="GO" id="GO:0006281">
    <property type="term" value="P:DNA repair"/>
    <property type="evidence" value="ECO:0007669"/>
    <property type="project" value="InterPro"/>
</dbReference>
<comment type="similarity">
    <text evidence="1">Belongs to the DNA polymerase type-Y family.</text>
</comment>
<dbReference type="PANTHER" id="PTHR11076:SF33">
    <property type="entry name" value="DNA POLYMERASE KAPPA"/>
    <property type="match status" value="1"/>
</dbReference>
<evidence type="ECO:0000313" key="3">
    <source>
        <dbReference type="EMBL" id="RFU94347.1"/>
    </source>
</evidence>
<dbReference type="Proteomes" id="UP000264002">
    <property type="component" value="Unassembled WGS sequence"/>
</dbReference>
<sequence length="391" mass="41751">MRPSGASIIHINVTDFAAAVAVAKNPSLADTPFVVAMEGSARTVVLTPSRRAWEEGVRTGMPLRLAKQRIPSLQVLPWDRQSTAKADAAITTIAQAYSPSIQCDRGGHIYLDMQGTTRLFGPVVDSAVHIRGEIKEKLNLDASVAVASNKLVAKVGTRTTRPAGLIQVREGDEASFLAWQDVSLLSGVGVATARLLSVAGITTIGQIAALKDDQVLAFLGKRGLALRDAARGLDSSPLQTGLPEKRLVQRKIRFAAPILEMDALHAAVVAAGEDAALAMRSAGLGCAKIQIALLYSDGRRTEASLRTKGQWVYDHEITLVAWKVAQLAASRRVHVLSCSLSLAELSPLAPTLDLFLPDAQHRSDSLQQAVDRMRHKFGPGILTHATTIAHA</sequence>
<dbReference type="InterPro" id="IPR050116">
    <property type="entry name" value="DNA_polymerase-Y"/>
</dbReference>
<comment type="caution">
    <text evidence="3">The sequence shown here is derived from an EMBL/GenBank/DDBJ whole genome shotgun (WGS) entry which is preliminary data.</text>
</comment>
<dbReference type="Gene3D" id="3.30.70.270">
    <property type="match status" value="1"/>
</dbReference>
<dbReference type="EMBL" id="QUWK01000010">
    <property type="protein sequence ID" value="RFU94347.1"/>
    <property type="molecule type" value="Genomic_DNA"/>
</dbReference>
<dbReference type="SUPFAM" id="SSF56672">
    <property type="entry name" value="DNA/RNA polymerases"/>
    <property type="match status" value="1"/>
</dbReference>
<dbReference type="PROSITE" id="PS50173">
    <property type="entry name" value="UMUC"/>
    <property type="match status" value="1"/>
</dbReference>
<dbReference type="GO" id="GO:0042276">
    <property type="term" value="P:error-prone translesion synthesis"/>
    <property type="evidence" value="ECO:0007669"/>
    <property type="project" value="TreeGrafter"/>
</dbReference>
<name>A0A372MEZ1_9SPIR</name>
<gene>
    <name evidence="3" type="ORF">DYP60_10270</name>
</gene>
<dbReference type="InterPro" id="IPR043502">
    <property type="entry name" value="DNA/RNA_pol_sf"/>
</dbReference>
<reference evidence="3 4" key="2">
    <citation type="submission" date="2018-09" db="EMBL/GenBank/DDBJ databases">
        <title>Genome of Sphaerochaeta halotolerans strain 4-11.</title>
        <authorList>
            <person name="Nazina T.N."/>
            <person name="Sokolova D.S."/>
        </authorList>
    </citation>
    <scope>NUCLEOTIDE SEQUENCE [LARGE SCALE GENOMIC DNA]</scope>
    <source>
        <strain evidence="3 4">4-11</strain>
    </source>
</reference>
<keyword evidence="4" id="KW-1185">Reference proteome</keyword>
<dbReference type="GO" id="GO:0009432">
    <property type="term" value="P:SOS response"/>
    <property type="evidence" value="ECO:0007669"/>
    <property type="project" value="TreeGrafter"/>
</dbReference>
<reference evidence="4" key="1">
    <citation type="submission" date="2018-08" db="EMBL/GenBank/DDBJ databases">
        <authorList>
            <person name="Grouzdev D.S."/>
            <person name="Krutkina M.S."/>
        </authorList>
    </citation>
    <scope>NUCLEOTIDE SEQUENCE [LARGE SCALE GENOMIC DNA]</scope>
    <source>
        <strain evidence="4">4-11</strain>
    </source>
</reference>
<organism evidence="3 4">
    <name type="scientific">Sphaerochaeta halotolerans</name>
    <dbReference type="NCBI Taxonomy" id="2293840"/>
    <lineage>
        <taxon>Bacteria</taxon>
        <taxon>Pseudomonadati</taxon>
        <taxon>Spirochaetota</taxon>
        <taxon>Spirochaetia</taxon>
        <taxon>Spirochaetales</taxon>
        <taxon>Sphaerochaetaceae</taxon>
        <taxon>Sphaerochaeta</taxon>
    </lineage>
</organism>
<dbReference type="AlphaFoldDB" id="A0A372MEZ1"/>
<dbReference type="PANTHER" id="PTHR11076">
    <property type="entry name" value="DNA REPAIR POLYMERASE UMUC / TRANSFERASE FAMILY MEMBER"/>
    <property type="match status" value="1"/>
</dbReference>
<feature type="domain" description="UmuC" evidence="2">
    <location>
        <begin position="8"/>
        <end position="189"/>
    </location>
</feature>
<dbReference type="InterPro" id="IPR043128">
    <property type="entry name" value="Rev_trsase/Diguanyl_cyclase"/>
</dbReference>
<proteinExistence type="inferred from homology"/>
<dbReference type="Gene3D" id="1.10.150.20">
    <property type="entry name" value="5' to 3' exonuclease, C-terminal subdomain"/>
    <property type="match status" value="1"/>
</dbReference>
<accession>A0A372MEZ1</accession>
<evidence type="ECO:0000313" key="4">
    <source>
        <dbReference type="Proteomes" id="UP000264002"/>
    </source>
</evidence>
<dbReference type="Gene3D" id="3.40.1170.60">
    <property type="match status" value="1"/>
</dbReference>
<protein>
    <submittedName>
        <fullName evidence="3">DNA polymerase</fullName>
    </submittedName>
</protein>
<evidence type="ECO:0000259" key="2">
    <source>
        <dbReference type="PROSITE" id="PS50173"/>
    </source>
</evidence>